<keyword evidence="2" id="KW-0812">Transmembrane</keyword>
<dbReference type="Gene3D" id="2.60.120.1140">
    <property type="entry name" value="Protein of unknown function DUF192"/>
    <property type="match status" value="1"/>
</dbReference>
<dbReference type="Pfam" id="PF02643">
    <property type="entry name" value="DUF192"/>
    <property type="match status" value="1"/>
</dbReference>
<evidence type="ECO:0000256" key="1">
    <source>
        <dbReference type="SAM" id="MobiDB-lite"/>
    </source>
</evidence>
<keyword evidence="4" id="KW-1185">Reference proteome</keyword>
<keyword evidence="2" id="KW-0472">Membrane</keyword>
<evidence type="ECO:0000256" key="2">
    <source>
        <dbReference type="SAM" id="Phobius"/>
    </source>
</evidence>
<dbReference type="AlphaFoldDB" id="A0A897MP44"/>
<name>A0A897MP44_9EURY</name>
<dbReference type="InterPro" id="IPR038695">
    <property type="entry name" value="Saro_0823-like_sf"/>
</dbReference>
<sequence length="167" mass="18330">MVDSPLRVAFSLTLIVLAFAGLGLYASQMGLFPWSSEHSEATVEIIGEDDETLAVVDAEVADTRSERLTGLSEHDSLDAGEGMLFVHDDEDERTYVMRNMSFGIDIVFVDTDGEITTIHSAPEPGPDEDGEDQEYSGRGKYVLEVPEGYMTEQGASVGDRVEIEYQK</sequence>
<feature type="region of interest" description="Disordered" evidence="1">
    <location>
        <begin position="118"/>
        <end position="138"/>
    </location>
</feature>
<organism evidence="3 4">
    <name type="scientific">Natranaeroarchaeum sulfidigenes</name>
    <dbReference type="NCBI Taxonomy" id="2784880"/>
    <lineage>
        <taxon>Archaea</taxon>
        <taxon>Methanobacteriati</taxon>
        <taxon>Methanobacteriota</taxon>
        <taxon>Stenosarchaea group</taxon>
        <taxon>Halobacteria</taxon>
        <taxon>Halobacteriales</taxon>
        <taxon>Natronoarchaeaceae</taxon>
        <taxon>Natranaeroarchaeum</taxon>
    </lineage>
</organism>
<dbReference type="InterPro" id="IPR003795">
    <property type="entry name" value="DUF192"/>
</dbReference>
<dbReference type="EMBL" id="CP064786">
    <property type="protein sequence ID" value="QSG03940.1"/>
    <property type="molecule type" value="Genomic_DNA"/>
</dbReference>
<gene>
    <name evidence="3" type="ORF">AArcS_2744</name>
</gene>
<dbReference type="Proteomes" id="UP000663586">
    <property type="component" value="Chromosome"/>
</dbReference>
<protein>
    <submittedName>
        <fullName evidence="3">Putative membrane protein</fullName>
    </submittedName>
</protein>
<feature type="compositionally biased region" description="Acidic residues" evidence="1">
    <location>
        <begin position="125"/>
        <end position="134"/>
    </location>
</feature>
<dbReference type="GeneID" id="70686122"/>
<accession>A0A897MP44</accession>
<evidence type="ECO:0000313" key="4">
    <source>
        <dbReference type="Proteomes" id="UP000663586"/>
    </source>
</evidence>
<dbReference type="PANTHER" id="PTHR37953">
    <property type="entry name" value="UPF0127 PROTEIN MJ1496"/>
    <property type="match status" value="1"/>
</dbReference>
<proteinExistence type="predicted"/>
<keyword evidence="2" id="KW-1133">Transmembrane helix</keyword>
<dbReference type="RefSeq" id="WP_238477975.1">
    <property type="nucleotide sequence ID" value="NZ_CP064786.1"/>
</dbReference>
<feature type="transmembrane region" description="Helical" evidence="2">
    <location>
        <begin position="6"/>
        <end position="26"/>
    </location>
</feature>
<dbReference type="KEGG" id="hara:AArcS_2744"/>
<evidence type="ECO:0000313" key="3">
    <source>
        <dbReference type="EMBL" id="QSG03940.1"/>
    </source>
</evidence>
<reference evidence="3" key="1">
    <citation type="submission" date="2020-11" db="EMBL/GenBank/DDBJ databases">
        <title>Carbohydrate-dependent, anaerobic sulfur respiration: A novel catabolism in halophilic archaea.</title>
        <authorList>
            <person name="Sorokin D.Y."/>
            <person name="Messina E."/>
            <person name="Smedile F."/>
            <person name="La Cono V."/>
            <person name="Hallsworth J.E."/>
            <person name="Yakimov M.M."/>
        </authorList>
    </citation>
    <scope>NUCLEOTIDE SEQUENCE</scope>
    <source>
        <strain evidence="3">AArc-S</strain>
    </source>
</reference>
<dbReference type="PANTHER" id="PTHR37953:SF1">
    <property type="entry name" value="UPF0127 PROTEIN MJ1496"/>
    <property type="match status" value="1"/>
</dbReference>